<proteinExistence type="predicted"/>
<evidence type="ECO:0000313" key="1">
    <source>
        <dbReference type="EMBL" id="PWA80895.1"/>
    </source>
</evidence>
<keyword evidence="2" id="KW-1185">Reference proteome</keyword>
<dbReference type="Proteomes" id="UP000245207">
    <property type="component" value="Unassembled WGS sequence"/>
</dbReference>
<sequence length="188" mass="21978">MGLHARKTRFNIPKKLIYARGRAKLKDLKHVFQDLKEVFYILVVDLLCLFTAKGKTKQVQWWSNSCTKLISPMFMAGLLFRTHRVMHRLIRICFASTQVEYTDHSGHLHMAFAEAANEALLPDCRPTFNDAYTFLQKVIDRFQSMLKGRRRKYMTHLKPGALAHLRNNKASGSHKKKMAMSYHFYTNE</sequence>
<dbReference type="AlphaFoldDB" id="A0A2U1P549"/>
<organism evidence="1 2">
    <name type="scientific">Artemisia annua</name>
    <name type="common">Sweet wormwood</name>
    <dbReference type="NCBI Taxonomy" id="35608"/>
    <lineage>
        <taxon>Eukaryota</taxon>
        <taxon>Viridiplantae</taxon>
        <taxon>Streptophyta</taxon>
        <taxon>Embryophyta</taxon>
        <taxon>Tracheophyta</taxon>
        <taxon>Spermatophyta</taxon>
        <taxon>Magnoliopsida</taxon>
        <taxon>eudicotyledons</taxon>
        <taxon>Gunneridae</taxon>
        <taxon>Pentapetalae</taxon>
        <taxon>asterids</taxon>
        <taxon>campanulids</taxon>
        <taxon>Asterales</taxon>
        <taxon>Asteraceae</taxon>
        <taxon>Asteroideae</taxon>
        <taxon>Anthemideae</taxon>
        <taxon>Artemisiinae</taxon>
        <taxon>Artemisia</taxon>
    </lineage>
</organism>
<protein>
    <submittedName>
        <fullName evidence="1">Uncharacterized protein</fullName>
    </submittedName>
</protein>
<name>A0A2U1P549_ARTAN</name>
<gene>
    <name evidence="1" type="ORF">CTI12_AA192220</name>
</gene>
<reference evidence="1 2" key="1">
    <citation type="journal article" date="2018" name="Mol. Plant">
        <title>The genome of Artemisia annua provides insight into the evolution of Asteraceae family and artemisinin biosynthesis.</title>
        <authorList>
            <person name="Shen Q."/>
            <person name="Zhang L."/>
            <person name="Liao Z."/>
            <person name="Wang S."/>
            <person name="Yan T."/>
            <person name="Shi P."/>
            <person name="Liu M."/>
            <person name="Fu X."/>
            <person name="Pan Q."/>
            <person name="Wang Y."/>
            <person name="Lv Z."/>
            <person name="Lu X."/>
            <person name="Zhang F."/>
            <person name="Jiang W."/>
            <person name="Ma Y."/>
            <person name="Chen M."/>
            <person name="Hao X."/>
            <person name="Li L."/>
            <person name="Tang Y."/>
            <person name="Lv G."/>
            <person name="Zhou Y."/>
            <person name="Sun X."/>
            <person name="Brodelius P.E."/>
            <person name="Rose J.K.C."/>
            <person name="Tang K."/>
        </authorList>
    </citation>
    <scope>NUCLEOTIDE SEQUENCE [LARGE SCALE GENOMIC DNA]</scope>
    <source>
        <strain evidence="2">cv. Huhao1</strain>
        <tissue evidence="1">Leaf</tissue>
    </source>
</reference>
<dbReference type="EMBL" id="PKPP01001659">
    <property type="protein sequence ID" value="PWA80895.1"/>
    <property type="molecule type" value="Genomic_DNA"/>
</dbReference>
<accession>A0A2U1P549</accession>
<comment type="caution">
    <text evidence="1">The sequence shown here is derived from an EMBL/GenBank/DDBJ whole genome shotgun (WGS) entry which is preliminary data.</text>
</comment>
<evidence type="ECO:0000313" key="2">
    <source>
        <dbReference type="Proteomes" id="UP000245207"/>
    </source>
</evidence>